<keyword evidence="4" id="KW-1185">Reference proteome</keyword>
<name>A0A4R6Y858_9BURK</name>
<dbReference type="Gene3D" id="3.90.550.10">
    <property type="entry name" value="Spore Coat Polysaccharide Biosynthesis Protein SpsA, Chain A"/>
    <property type="match status" value="2"/>
</dbReference>
<dbReference type="Gene3D" id="3.40.50.150">
    <property type="entry name" value="Vaccinia Virus protein VP39"/>
    <property type="match status" value="1"/>
</dbReference>
<dbReference type="InterPro" id="IPR029044">
    <property type="entry name" value="Nucleotide-diphossugar_trans"/>
</dbReference>
<evidence type="ECO:0000313" key="3">
    <source>
        <dbReference type="EMBL" id="TDR31570.1"/>
    </source>
</evidence>
<accession>A0A4R6Y858</accession>
<dbReference type="CDD" id="cd04186">
    <property type="entry name" value="GT_2_like_c"/>
    <property type="match status" value="1"/>
</dbReference>
<gene>
    <name evidence="3" type="ORF">DFR44_10987</name>
</gene>
<dbReference type="GO" id="GO:0016758">
    <property type="term" value="F:hexosyltransferase activity"/>
    <property type="evidence" value="ECO:0007669"/>
    <property type="project" value="UniProtKB-ARBA"/>
</dbReference>
<feature type="domain" description="Glycosyltransferase 2-like" evidence="1">
    <location>
        <begin position="645"/>
        <end position="755"/>
    </location>
</feature>
<keyword evidence="3" id="KW-0808">Transferase</keyword>
<feature type="domain" description="Methyltransferase type 11" evidence="2">
    <location>
        <begin position="60"/>
        <end position="107"/>
    </location>
</feature>
<reference evidence="3 4" key="1">
    <citation type="submission" date="2019-03" db="EMBL/GenBank/DDBJ databases">
        <title>Genomic Encyclopedia of Type Strains, Phase IV (KMG-IV): sequencing the most valuable type-strain genomes for metagenomic binning, comparative biology and taxonomic classification.</title>
        <authorList>
            <person name="Goeker M."/>
        </authorList>
    </citation>
    <scope>NUCLEOTIDE SEQUENCE [LARGE SCALE GENOMIC DNA]</scope>
    <source>
        <strain evidence="3 4">DSM 102852</strain>
    </source>
</reference>
<dbReference type="InterPro" id="IPR001173">
    <property type="entry name" value="Glyco_trans_2-like"/>
</dbReference>
<dbReference type="InterPro" id="IPR029063">
    <property type="entry name" value="SAM-dependent_MTases_sf"/>
</dbReference>
<sequence>MAHQEQKDFFNLVKNEFPEYFVDTLVLDVGSLDINGNNSHLFESCLYVGVDVADGVNVDIVSKGHEVDLPSKCLDVVISSECFEHDMHYSETLKNMYRMLKPGGLFTFTCATLGRPEHGTARTTPHDAPLLQNFDDWSNYYLNLTEDDIRKVLNVDELFKKYVFQINHKTHDLYFYGIKNGDWIRSNLHKPMKYLICKQSEQSQRLVVAEKESGKLYDDLEKIKGQYALLAEDFSSLRKELEAVYRSKSWLVTRPFRLFRRLITGKVPIRKILRPLYKISPRLLSVRIALENTYQRVFSSSVLSSQNMPAFNALTANRFSSLPKNDSILNNLPVDDLPHIDMTVVTFNNGRWLDSFMTSLLAQSYPLSKINLFFNDNGSSDETVGMIEEMKCLHGLKFSSFNVFQSGNVGFGAGHDVCIRHGKSHFFLVCNVDIEFEEKALVNIVNAALKDSENVASWEMRQIPYEHPKYYDPVTLETNWSSHACILIRRSAYFEVGGYDSKIFMYCEDVELSYRFRLHGYLLKYCPRAVVVHHTYEDLTQIKKLQYAGSILGNGYLRLRYGTWKDKLALLPMYVGLLARREPFSGARKLVWRNVGQTIKNFGHFFKLQKKANVFFPFRGFDYDMIREGAFYQVKPPIQKGPLVSVITRTYAGRGMFLKQSIESVMNQTYSNIELIIVEDGGETLKEFVEGMPMGATKISYYSQPKVGRSATGNYGLSVSKGEYLMFLDDDDLLFSDHVEVLMNLLLEEDVLAAYSLSTEVSTRVVEGNQSYIEEGVYTHKVLAQEFDYEILLDHNYITIQSILFHRSCYDARGGFDEKLDMLEDWNLWLRYAYKNKFKYVDKVTSLYRVPSDAKQKIERAQMLHAAYEIALQNAKTACKSYHALKR</sequence>
<dbReference type="RefSeq" id="WP_133620005.1">
    <property type="nucleotide sequence ID" value="NZ_SNZE01000009.1"/>
</dbReference>
<evidence type="ECO:0000259" key="1">
    <source>
        <dbReference type="Pfam" id="PF00535"/>
    </source>
</evidence>
<dbReference type="InterPro" id="IPR013216">
    <property type="entry name" value="Methyltransf_11"/>
</dbReference>
<dbReference type="Proteomes" id="UP000294480">
    <property type="component" value="Unassembled WGS sequence"/>
</dbReference>
<feature type="domain" description="Glycosyltransferase 2-like" evidence="1">
    <location>
        <begin position="344"/>
        <end position="505"/>
    </location>
</feature>
<comment type="caution">
    <text evidence="3">The sequence shown here is derived from an EMBL/GenBank/DDBJ whole genome shotgun (WGS) entry which is preliminary data.</text>
</comment>
<dbReference type="SUPFAM" id="SSF53335">
    <property type="entry name" value="S-adenosyl-L-methionine-dependent methyltransferases"/>
    <property type="match status" value="1"/>
</dbReference>
<dbReference type="EMBL" id="SNZE01000009">
    <property type="protein sequence ID" value="TDR31570.1"/>
    <property type="molecule type" value="Genomic_DNA"/>
</dbReference>
<proteinExistence type="predicted"/>
<protein>
    <submittedName>
        <fullName evidence="3">GT2 family glycosyltransferase</fullName>
    </submittedName>
</protein>
<dbReference type="OrthoDB" id="9771846at2"/>
<dbReference type="SUPFAM" id="SSF53448">
    <property type="entry name" value="Nucleotide-diphospho-sugar transferases"/>
    <property type="match status" value="2"/>
</dbReference>
<dbReference type="Pfam" id="PF00535">
    <property type="entry name" value="Glycos_transf_2"/>
    <property type="match status" value="2"/>
</dbReference>
<dbReference type="PANTHER" id="PTHR22916">
    <property type="entry name" value="GLYCOSYLTRANSFERASE"/>
    <property type="match status" value="1"/>
</dbReference>
<dbReference type="AlphaFoldDB" id="A0A4R6Y858"/>
<evidence type="ECO:0000259" key="2">
    <source>
        <dbReference type="Pfam" id="PF08241"/>
    </source>
</evidence>
<dbReference type="GO" id="GO:0008757">
    <property type="term" value="F:S-adenosylmethionine-dependent methyltransferase activity"/>
    <property type="evidence" value="ECO:0007669"/>
    <property type="project" value="InterPro"/>
</dbReference>
<organism evidence="3 4">
    <name type="scientific">Hydromonas duriensis</name>
    <dbReference type="NCBI Taxonomy" id="1527608"/>
    <lineage>
        <taxon>Bacteria</taxon>
        <taxon>Pseudomonadati</taxon>
        <taxon>Pseudomonadota</taxon>
        <taxon>Betaproteobacteria</taxon>
        <taxon>Burkholderiales</taxon>
        <taxon>Burkholderiaceae</taxon>
        <taxon>Hydromonas</taxon>
    </lineage>
</organism>
<dbReference type="Pfam" id="PF08241">
    <property type="entry name" value="Methyltransf_11"/>
    <property type="match status" value="1"/>
</dbReference>
<evidence type="ECO:0000313" key="4">
    <source>
        <dbReference type="Proteomes" id="UP000294480"/>
    </source>
</evidence>
<dbReference type="PANTHER" id="PTHR22916:SF3">
    <property type="entry name" value="UDP-GLCNAC:BETAGAL BETA-1,3-N-ACETYLGLUCOSAMINYLTRANSFERASE-LIKE PROTEIN 1"/>
    <property type="match status" value="1"/>
</dbReference>